<organism evidence="3">
    <name type="scientific">Schistocephalus solidus</name>
    <name type="common">Tapeworm</name>
    <dbReference type="NCBI Taxonomy" id="70667"/>
    <lineage>
        <taxon>Eukaryota</taxon>
        <taxon>Metazoa</taxon>
        <taxon>Spiralia</taxon>
        <taxon>Lophotrochozoa</taxon>
        <taxon>Platyhelminthes</taxon>
        <taxon>Cestoda</taxon>
        <taxon>Eucestoda</taxon>
        <taxon>Diphyllobothriidea</taxon>
        <taxon>Diphyllobothriidae</taxon>
        <taxon>Schistocephalus</taxon>
    </lineage>
</organism>
<gene>
    <name evidence="1" type="ORF">SSLN_LOCUS3568</name>
</gene>
<proteinExistence type="predicted"/>
<dbReference type="EMBL" id="UYSU01032577">
    <property type="protein sequence ID" value="VDL89953.1"/>
    <property type="molecule type" value="Genomic_DNA"/>
</dbReference>
<keyword evidence="2" id="KW-1185">Reference proteome</keyword>
<dbReference type="AlphaFoldDB" id="A0A183SH70"/>
<evidence type="ECO:0000313" key="1">
    <source>
        <dbReference type="EMBL" id="VDL89953.1"/>
    </source>
</evidence>
<dbReference type="OrthoDB" id="6154480at2759"/>
<sequence>MGSHRQGGQLRPYKDTPKISLKQLQIYPVTWEDFAWNRTAWRSTLKTGAAIYEANRITAAKAKRAAKSHQLPGPKTPLPKPFQHVCTVNAPSTHQLVWRDIFRRNATTFRQFKLLRQLLPTLLQPSPPSPLASIPLLPPL</sequence>
<evidence type="ECO:0000313" key="2">
    <source>
        <dbReference type="Proteomes" id="UP000275846"/>
    </source>
</evidence>
<name>A0A183SH70_SCHSO</name>
<reference evidence="1 2" key="2">
    <citation type="submission" date="2018-11" db="EMBL/GenBank/DDBJ databases">
        <authorList>
            <consortium name="Pathogen Informatics"/>
        </authorList>
    </citation>
    <scope>NUCLEOTIDE SEQUENCE [LARGE SCALE GENOMIC DNA]</scope>
    <source>
        <strain evidence="1 2">NST_G2</strain>
    </source>
</reference>
<accession>A0A183SH70</accession>
<reference evidence="3" key="1">
    <citation type="submission" date="2016-06" db="UniProtKB">
        <authorList>
            <consortium name="WormBaseParasite"/>
        </authorList>
    </citation>
    <scope>IDENTIFICATION</scope>
</reference>
<dbReference type="Proteomes" id="UP000275846">
    <property type="component" value="Unassembled WGS sequence"/>
</dbReference>
<dbReference type="WBParaSite" id="SSLN_0000367501-mRNA-1">
    <property type="protein sequence ID" value="SSLN_0000367501-mRNA-1"/>
    <property type="gene ID" value="SSLN_0000367501"/>
</dbReference>
<protein>
    <submittedName>
        <fullName evidence="1 3">Uncharacterized protein</fullName>
    </submittedName>
</protein>
<evidence type="ECO:0000313" key="3">
    <source>
        <dbReference type="WBParaSite" id="SSLN_0000367501-mRNA-1"/>
    </source>
</evidence>